<sequence length="263" mass="26995">MSEPADPTPVGPGPATPDPATPSTASARAGRGRRLGIIALLLGLAAVAFWSASRMTWAELIGADGLAPPRTFTVKGSDWTPLLTPLALVLLAGIAAAASLRGWALRLTAIVVAAVAVLGLLPALTLLTGDDHTSYAADVIDLPNRYQAVQVDTSILPGLIVCLGTAFAVLGAVVMLQIASRDAPMSSKYKSPAARRAELEEQVFAQRAAEKKAATTASADAENESGPAAKSVPAAETDSGNNERLLWDALDTGDDPTIGPADR</sequence>
<feature type="region of interest" description="Disordered" evidence="1">
    <location>
        <begin position="1"/>
        <end position="28"/>
    </location>
</feature>
<evidence type="ECO:0000256" key="1">
    <source>
        <dbReference type="SAM" id="MobiDB-lite"/>
    </source>
</evidence>
<proteinExistence type="predicted"/>
<dbReference type="EMBL" id="JAPWIE010000001">
    <property type="protein sequence ID" value="MCZ4549168.1"/>
    <property type="molecule type" value="Genomic_DNA"/>
</dbReference>
<name>A0ABT4MQ87_GORRU</name>
<protein>
    <submittedName>
        <fullName evidence="3">Trp biosynthesis-associated membrane protein</fullName>
    </submittedName>
</protein>
<accession>A0ABT4MQ87</accession>
<dbReference type="RefSeq" id="WP_301569647.1">
    <property type="nucleotide sequence ID" value="NZ_JAPWIE010000001.1"/>
</dbReference>
<feature type="region of interest" description="Disordered" evidence="1">
    <location>
        <begin position="208"/>
        <end position="263"/>
    </location>
</feature>
<evidence type="ECO:0000313" key="4">
    <source>
        <dbReference type="Proteomes" id="UP001067235"/>
    </source>
</evidence>
<dbReference type="Pfam" id="PF09534">
    <property type="entry name" value="Trp_oprn_chp"/>
    <property type="match status" value="1"/>
</dbReference>
<keyword evidence="2" id="KW-1133">Transmembrane helix</keyword>
<feature type="transmembrane region" description="Helical" evidence="2">
    <location>
        <begin position="155"/>
        <end position="179"/>
    </location>
</feature>
<evidence type="ECO:0000313" key="3">
    <source>
        <dbReference type="EMBL" id="MCZ4549168.1"/>
    </source>
</evidence>
<keyword evidence="4" id="KW-1185">Reference proteome</keyword>
<organism evidence="3 4">
    <name type="scientific">Gordonia rubripertincta</name>
    <name type="common">Rhodococcus corallinus</name>
    <dbReference type="NCBI Taxonomy" id="36822"/>
    <lineage>
        <taxon>Bacteria</taxon>
        <taxon>Bacillati</taxon>
        <taxon>Actinomycetota</taxon>
        <taxon>Actinomycetes</taxon>
        <taxon>Mycobacteriales</taxon>
        <taxon>Gordoniaceae</taxon>
        <taxon>Gordonia</taxon>
    </lineage>
</organism>
<dbReference type="InterPro" id="IPR019051">
    <property type="entry name" value="Trp_biosyn_TM_oprn/chp"/>
</dbReference>
<keyword evidence="2" id="KW-0472">Membrane</keyword>
<feature type="transmembrane region" description="Helical" evidence="2">
    <location>
        <begin position="82"/>
        <end position="100"/>
    </location>
</feature>
<feature type="transmembrane region" description="Helical" evidence="2">
    <location>
        <begin position="35"/>
        <end position="52"/>
    </location>
</feature>
<keyword evidence="2" id="KW-0812">Transmembrane</keyword>
<feature type="compositionally biased region" description="Pro residues" evidence="1">
    <location>
        <begin position="1"/>
        <end position="20"/>
    </location>
</feature>
<reference evidence="3" key="1">
    <citation type="submission" date="2022-12" db="EMBL/GenBank/DDBJ databases">
        <authorList>
            <person name="Krivoruchko A.V."/>
            <person name="Elkin A."/>
        </authorList>
    </citation>
    <scope>NUCLEOTIDE SEQUENCE</scope>
    <source>
        <strain evidence="3">IEGM 1388</strain>
    </source>
</reference>
<gene>
    <name evidence="3" type="ORF">O4213_04190</name>
</gene>
<dbReference type="Proteomes" id="UP001067235">
    <property type="component" value="Unassembled WGS sequence"/>
</dbReference>
<feature type="transmembrane region" description="Helical" evidence="2">
    <location>
        <begin position="107"/>
        <end position="127"/>
    </location>
</feature>
<evidence type="ECO:0000256" key="2">
    <source>
        <dbReference type="SAM" id="Phobius"/>
    </source>
</evidence>
<comment type="caution">
    <text evidence="3">The sequence shown here is derived from an EMBL/GenBank/DDBJ whole genome shotgun (WGS) entry which is preliminary data.</text>
</comment>